<dbReference type="EMBL" id="JAPDDR010000001">
    <property type="protein sequence ID" value="MCW1912055.1"/>
    <property type="molecule type" value="Genomic_DNA"/>
</dbReference>
<name>A0ABT3FWT7_9BACT</name>
<gene>
    <name evidence="2" type="ORF">OJ996_00610</name>
</gene>
<feature type="chain" id="PRO_5046861585" evidence="1">
    <location>
        <begin position="23"/>
        <end position="840"/>
    </location>
</feature>
<dbReference type="RefSeq" id="WP_264510093.1">
    <property type="nucleotide sequence ID" value="NZ_JAPDDR010000001.1"/>
</dbReference>
<comment type="caution">
    <text evidence="2">The sequence shown here is derived from an EMBL/GenBank/DDBJ whole genome shotgun (WGS) entry which is preliminary data.</text>
</comment>
<keyword evidence="3" id="KW-1185">Reference proteome</keyword>
<proteinExistence type="predicted"/>
<dbReference type="SUPFAM" id="SSF69318">
    <property type="entry name" value="Integrin alpha N-terminal domain"/>
    <property type="match status" value="2"/>
</dbReference>
<sequence length="840" mass="90177">MTLPRLTLTLALSLGHTAQSSAADTDLTSPPHIGLLAPSHSFSTFANQFTAADLDGDGDLDLVHLPEGSSEQPGDPHAYWIENLGNRQFGPLRLIHLGPTATGQSLTGAVVWNLLGDSKPEIFVNRRQWPDNGHYQPLALSLTLDPDTPAPIVPTALASSGSRPWDLVDFDGTGNPYIVAVGSTSGTGQTVVTAYKPNGGVGGPFQEAYTVTSLYYDHNSVVDIDASDVDDDGDFDLCLACDDGKMRIYERSFGSNFSLEPRTIEDVDAYATWIDLNGDGLRDILQSDGSWYRNDGGWNFSSQEISPAYALLDYAAFKKIIPRTGQPAMIHAIALTGDQTAYERVLIPFDSTEPVLREAAPGNPGANAVIVHHGDLDGDDHVDLVYSQSAEGGYYYAYRIISAAWGSASGFSAPQPLHAAPSPFHRIFSADFNADRCADLVSGPDALGRYRIHFNRGSAGPDEGALINGLEIPGTELRIIGTARIDKDKFSDLVCCYTRLPIGGQGSENALVVVRGRKDGSFIPPLIPAGGLVFTPAYGPDGGGMQNMSFIDWDRDGDLDLVSWGQWHENVDGSFPAGHRLLVELGTMPDFLFNPAIIGGTITGDIDGDRAPDIISLVHGTGTTNQPPDHMLVAFNDGRGGIEATVELPIQLAAYDFLGNPTMSGTAVLADLNGDKRPDLWLREVSGTDPLGNPLTSDRWLRNPGPRTARDMSTWVSTALPAVSSKLAPGVAFGDFDGDRRVVNLKKNLGEWLSPWGYLQSTKRGPLFSDPYDFTNSHIDLTKVGFSGGVDIDGDHDTDFILGGGSFPQIILYNPSADGGKRRPSKAKEIPWLGTMPVVR</sequence>
<dbReference type="Gene3D" id="2.130.10.130">
    <property type="entry name" value="Integrin alpha, N-terminal"/>
    <property type="match status" value="1"/>
</dbReference>
<keyword evidence="1" id="KW-0732">Signal</keyword>
<dbReference type="InterPro" id="IPR028994">
    <property type="entry name" value="Integrin_alpha_N"/>
</dbReference>
<dbReference type="Proteomes" id="UP001165653">
    <property type="component" value="Unassembled WGS sequence"/>
</dbReference>
<reference evidence="2" key="1">
    <citation type="submission" date="2022-10" db="EMBL/GenBank/DDBJ databases">
        <title>Luteolibacter sp. GHJ8, whole genome shotgun sequencing project.</title>
        <authorList>
            <person name="Zhao G."/>
            <person name="Shen L."/>
        </authorList>
    </citation>
    <scope>NUCLEOTIDE SEQUENCE</scope>
    <source>
        <strain evidence="2">GHJ8</strain>
    </source>
</reference>
<dbReference type="PANTHER" id="PTHR44103">
    <property type="entry name" value="PROPROTEIN CONVERTASE P"/>
    <property type="match status" value="1"/>
</dbReference>
<evidence type="ECO:0000313" key="3">
    <source>
        <dbReference type="Proteomes" id="UP001165653"/>
    </source>
</evidence>
<organism evidence="2 3">
    <name type="scientific">Luteolibacter rhizosphaerae</name>
    <dbReference type="NCBI Taxonomy" id="2989719"/>
    <lineage>
        <taxon>Bacteria</taxon>
        <taxon>Pseudomonadati</taxon>
        <taxon>Verrucomicrobiota</taxon>
        <taxon>Verrucomicrobiia</taxon>
        <taxon>Verrucomicrobiales</taxon>
        <taxon>Verrucomicrobiaceae</taxon>
        <taxon>Luteolibacter</taxon>
    </lineage>
</organism>
<accession>A0ABT3FWT7</accession>
<evidence type="ECO:0000313" key="2">
    <source>
        <dbReference type="EMBL" id="MCW1912055.1"/>
    </source>
</evidence>
<protein>
    <submittedName>
        <fullName evidence="2">VCBS repeat-containing protein</fullName>
    </submittedName>
</protein>
<feature type="signal peptide" evidence="1">
    <location>
        <begin position="1"/>
        <end position="22"/>
    </location>
</feature>
<dbReference type="PANTHER" id="PTHR44103:SF1">
    <property type="entry name" value="PROPROTEIN CONVERTASE P"/>
    <property type="match status" value="1"/>
</dbReference>
<evidence type="ECO:0000256" key="1">
    <source>
        <dbReference type="SAM" id="SignalP"/>
    </source>
</evidence>